<evidence type="ECO:0000259" key="2">
    <source>
        <dbReference type="Pfam" id="PF03101"/>
    </source>
</evidence>
<feature type="region of interest" description="Disordered" evidence="1">
    <location>
        <begin position="1"/>
        <end position="54"/>
    </location>
</feature>
<reference evidence="3" key="2">
    <citation type="journal article" date="2024" name="Plant">
        <title>Genomic evolution and insights into agronomic trait innovations of Sesamum species.</title>
        <authorList>
            <person name="Miao H."/>
            <person name="Wang L."/>
            <person name="Qu L."/>
            <person name="Liu H."/>
            <person name="Sun Y."/>
            <person name="Le M."/>
            <person name="Wang Q."/>
            <person name="Wei S."/>
            <person name="Zheng Y."/>
            <person name="Lin W."/>
            <person name="Duan Y."/>
            <person name="Cao H."/>
            <person name="Xiong S."/>
            <person name="Wang X."/>
            <person name="Wei L."/>
            <person name="Li C."/>
            <person name="Ma Q."/>
            <person name="Ju M."/>
            <person name="Zhao R."/>
            <person name="Li G."/>
            <person name="Mu C."/>
            <person name="Tian Q."/>
            <person name="Mei H."/>
            <person name="Zhang T."/>
            <person name="Gao T."/>
            <person name="Zhang H."/>
        </authorList>
    </citation>
    <scope>NUCLEOTIDE SEQUENCE</scope>
    <source>
        <strain evidence="3">G02</strain>
    </source>
</reference>
<dbReference type="PANTHER" id="PTHR46328">
    <property type="entry name" value="FAR-RED IMPAIRED RESPONSIVE (FAR1) FAMILY PROTEIN-RELATED"/>
    <property type="match status" value="1"/>
</dbReference>
<proteinExistence type="predicted"/>
<evidence type="ECO:0000313" key="3">
    <source>
        <dbReference type="EMBL" id="KAL0393167.1"/>
    </source>
</evidence>
<dbReference type="EMBL" id="JACGWJ010000010">
    <property type="protein sequence ID" value="KAL0393167.1"/>
    <property type="molecule type" value="Genomic_DNA"/>
</dbReference>
<feature type="domain" description="FAR1" evidence="2">
    <location>
        <begin position="118"/>
        <end position="151"/>
    </location>
</feature>
<protein>
    <submittedName>
        <fullName evidence="3">Protein FAR1-RELATED SEQUENCE 7</fullName>
    </submittedName>
</protein>
<reference evidence="3" key="1">
    <citation type="submission" date="2020-06" db="EMBL/GenBank/DDBJ databases">
        <authorList>
            <person name="Li T."/>
            <person name="Hu X."/>
            <person name="Zhang T."/>
            <person name="Song X."/>
            <person name="Zhang H."/>
            <person name="Dai N."/>
            <person name="Sheng W."/>
            <person name="Hou X."/>
            <person name="Wei L."/>
        </authorList>
    </citation>
    <scope>NUCLEOTIDE SEQUENCE</scope>
    <source>
        <strain evidence="3">G02</strain>
        <tissue evidence="3">Leaf</tissue>
    </source>
</reference>
<sequence length="239" mass="26509">MHPLMSNDERAHQILPTPPYHPITTLTPILNHRQKAHRSGNPPQLHPSQPKSDMNREVLGNFMTVRTKPAALVVAKSNGYRDDAGQSKVEPHVGLEFDSAEEAQEFYSAYATQEGFQTNSRTGCPAFIRVQKADSGKWVLANVKKEHNHEFEASGELCPPRIQRKSVPTPRSSCGGASRTGIRSHEDDGPSGVVDMKRLKKEEIDGIVGPIGEPYKGLEFNCANEAYKFYYTYAANTGF</sequence>
<comment type="caution">
    <text evidence="3">The sequence shown here is derived from an EMBL/GenBank/DDBJ whole genome shotgun (WGS) entry which is preliminary data.</text>
</comment>
<evidence type="ECO:0000256" key="1">
    <source>
        <dbReference type="SAM" id="MobiDB-lite"/>
    </source>
</evidence>
<gene>
    <name evidence="3" type="ORF">Sradi_2539500</name>
</gene>
<dbReference type="AlphaFoldDB" id="A0AAW2SL64"/>
<dbReference type="InterPro" id="IPR004330">
    <property type="entry name" value="FAR1_DNA_bnd_dom"/>
</dbReference>
<feature type="region of interest" description="Disordered" evidence="1">
    <location>
        <begin position="162"/>
        <end position="193"/>
    </location>
</feature>
<organism evidence="3">
    <name type="scientific">Sesamum radiatum</name>
    <name type="common">Black benniseed</name>
    <dbReference type="NCBI Taxonomy" id="300843"/>
    <lineage>
        <taxon>Eukaryota</taxon>
        <taxon>Viridiplantae</taxon>
        <taxon>Streptophyta</taxon>
        <taxon>Embryophyta</taxon>
        <taxon>Tracheophyta</taxon>
        <taxon>Spermatophyta</taxon>
        <taxon>Magnoliopsida</taxon>
        <taxon>eudicotyledons</taxon>
        <taxon>Gunneridae</taxon>
        <taxon>Pentapetalae</taxon>
        <taxon>asterids</taxon>
        <taxon>lamiids</taxon>
        <taxon>Lamiales</taxon>
        <taxon>Pedaliaceae</taxon>
        <taxon>Sesamum</taxon>
    </lineage>
</organism>
<name>A0AAW2SL64_SESRA</name>
<dbReference type="Pfam" id="PF03101">
    <property type="entry name" value="FAR1"/>
    <property type="match status" value="1"/>
</dbReference>
<accession>A0AAW2SL64</accession>